<evidence type="ECO:0000313" key="3">
    <source>
        <dbReference type="EMBL" id="PZO54092.1"/>
    </source>
</evidence>
<dbReference type="AlphaFoldDB" id="A0A2W4XCS2"/>
<comment type="caution">
    <text evidence="3">The sequence shown here is derived from an EMBL/GenBank/DDBJ whole genome shotgun (WGS) entry which is preliminary data.</text>
</comment>
<dbReference type="InterPro" id="IPR001387">
    <property type="entry name" value="Cro/C1-type_HTH"/>
</dbReference>
<dbReference type="CDD" id="cd00093">
    <property type="entry name" value="HTH_XRE"/>
    <property type="match status" value="1"/>
</dbReference>
<name>A0A2W4XCS2_9CYAN</name>
<dbReference type="EMBL" id="QBMP01000121">
    <property type="protein sequence ID" value="PZO54092.1"/>
    <property type="molecule type" value="Genomic_DNA"/>
</dbReference>
<dbReference type="Pfam" id="PF01381">
    <property type="entry name" value="HTH_3"/>
    <property type="match status" value="1"/>
</dbReference>
<dbReference type="InterPro" id="IPR010982">
    <property type="entry name" value="Lambda_DNA-bd_dom_sf"/>
</dbReference>
<dbReference type="SUPFAM" id="SSF47413">
    <property type="entry name" value="lambda repressor-like DNA-binding domains"/>
    <property type="match status" value="1"/>
</dbReference>
<dbReference type="GO" id="GO:0003677">
    <property type="term" value="F:DNA binding"/>
    <property type="evidence" value="ECO:0007669"/>
    <property type="project" value="InterPro"/>
</dbReference>
<proteinExistence type="predicted"/>
<protein>
    <submittedName>
        <fullName evidence="3">XRE family transcriptional regulator</fullName>
    </submittedName>
</protein>
<feature type="domain" description="HTH cro/C1-type" evidence="2">
    <location>
        <begin position="412"/>
        <end position="448"/>
    </location>
</feature>
<reference evidence="4" key="1">
    <citation type="submission" date="2018-04" db="EMBL/GenBank/DDBJ databases">
        <authorList>
            <person name="Cornet L."/>
        </authorList>
    </citation>
    <scope>NUCLEOTIDE SEQUENCE [LARGE SCALE GENOMIC DNA]</scope>
</reference>
<sequence>MAFKSNKSSANKPPNAQENKAYLKSVAGDRPKTSPGLFEKSTLTRVTSSLPIWEASNILTQSQHLPWTTDPDGKLIYSRDVNDGKGAICFWVAGDTEDEHPSTLAGAAALAVIDTFDMRAACMHLIFAAYASQMEKPWEQELVIDDRQLESYLGLQRRTDKNRQEKLELIEEIVKQPCKITTFISWPRQGKSKGFTVEEGRLWHLLGTRYHYQQNIFGEKQLSGMSFVVKAGLWAKYFLNEDDAHEQNSPSSKGVLSKSLLENVMSLWQHRAGAARLMVWLLFKFQLNRLYTIPVRVLMEVAYGPDKVRTAKQDNQLRKKLTNTWDEDLLALHDRGWRIQFDAESYPNDIQPPGFGRENVRRPRGFFDQLLDAQLEIMPPESWNIDHLESATEASDEVALDLAVPTLTGSDVKSQRISRGWSQRKLATLTGISQGLISMIENETRSITEANESILKQTFEYM</sequence>
<dbReference type="Gene3D" id="1.10.260.40">
    <property type="entry name" value="lambda repressor-like DNA-binding domains"/>
    <property type="match status" value="1"/>
</dbReference>
<dbReference type="Proteomes" id="UP000249794">
    <property type="component" value="Unassembled WGS sequence"/>
</dbReference>
<evidence type="ECO:0000313" key="4">
    <source>
        <dbReference type="Proteomes" id="UP000249794"/>
    </source>
</evidence>
<feature type="region of interest" description="Disordered" evidence="1">
    <location>
        <begin position="1"/>
        <end position="37"/>
    </location>
</feature>
<gene>
    <name evidence="3" type="ORF">DCF15_12140</name>
</gene>
<feature type="compositionally biased region" description="Polar residues" evidence="1">
    <location>
        <begin position="1"/>
        <end position="18"/>
    </location>
</feature>
<evidence type="ECO:0000256" key="1">
    <source>
        <dbReference type="SAM" id="MobiDB-lite"/>
    </source>
</evidence>
<dbReference type="PROSITE" id="PS50943">
    <property type="entry name" value="HTH_CROC1"/>
    <property type="match status" value="1"/>
</dbReference>
<accession>A0A2W4XCS2</accession>
<organism evidence="3 4">
    <name type="scientific">Phormidesmis priestleyi</name>
    <dbReference type="NCBI Taxonomy" id="268141"/>
    <lineage>
        <taxon>Bacteria</taxon>
        <taxon>Bacillati</taxon>
        <taxon>Cyanobacteriota</taxon>
        <taxon>Cyanophyceae</taxon>
        <taxon>Leptolyngbyales</taxon>
        <taxon>Leptolyngbyaceae</taxon>
        <taxon>Phormidesmis</taxon>
    </lineage>
</organism>
<evidence type="ECO:0000259" key="2">
    <source>
        <dbReference type="PROSITE" id="PS50943"/>
    </source>
</evidence>
<reference evidence="3 4" key="2">
    <citation type="submission" date="2018-06" db="EMBL/GenBank/DDBJ databases">
        <title>Metagenomic assembly of (sub)arctic Cyanobacteria and their associated microbiome from non-axenic cultures.</title>
        <authorList>
            <person name="Baurain D."/>
        </authorList>
    </citation>
    <scope>NUCLEOTIDE SEQUENCE [LARGE SCALE GENOMIC DNA]</scope>
    <source>
        <strain evidence="3">ULC027bin1</strain>
    </source>
</reference>